<name>A0A1H2G5F0_9ACTN</name>
<keyword evidence="3" id="KW-0804">Transcription</keyword>
<sequence>MLRAMAPVRSTAAQRRAEAVAVAMRVVADDGLTTAALQRVADEIGVSQPYVFRLFGSKQGLLLACIDEVGSRVRTEFRAAAAGRPGDPMTAMGAAFRELLAGGVTGGLWLQASAIARRDEVVAARCREVIAVLLAEAAGLTGAGGDDLARFLADGALVVLLQAIGVDLRDGTRAAVGTLLPREDTP</sequence>
<evidence type="ECO:0000313" key="7">
    <source>
        <dbReference type="Proteomes" id="UP000182977"/>
    </source>
</evidence>
<evidence type="ECO:0000256" key="3">
    <source>
        <dbReference type="ARBA" id="ARBA00023163"/>
    </source>
</evidence>
<dbReference type="GO" id="GO:0003677">
    <property type="term" value="F:DNA binding"/>
    <property type="evidence" value="ECO:0007669"/>
    <property type="project" value="UniProtKB-UniRule"/>
</dbReference>
<feature type="domain" description="HTH tetR-type" evidence="5">
    <location>
        <begin position="13"/>
        <end position="73"/>
    </location>
</feature>
<dbReference type="Gene3D" id="1.10.357.10">
    <property type="entry name" value="Tetracycline Repressor, domain 2"/>
    <property type="match status" value="1"/>
</dbReference>
<organism evidence="6 7">
    <name type="scientific">Jiangella alkaliphila</name>
    <dbReference type="NCBI Taxonomy" id="419479"/>
    <lineage>
        <taxon>Bacteria</taxon>
        <taxon>Bacillati</taxon>
        <taxon>Actinomycetota</taxon>
        <taxon>Actinomycetes</taxon>
        <taxon>Jiangellales</taxon>
        <taxon>Jiangellaceae</taxon>
        <taxon>Jiangella</taxon>
    </lineage>
</organism>
<evidence type="ECO:0000256" key="2">
    <source>
        <dbReference type="ARBA" id="ARBA00023125"/>
    </source>
</evidence>
<accession>A0A1H2G5F0</accession>
<dbReference type="PANTHER" id="PTHR47506">
    <property type="entry name" value="TRANSCRIPTIONAL REGULATORY PROTEIN"/>
    <property type="match status" value="1"/>
</dbReference>
<dbReference type="SUPFAM" id="SSF46689">
    <property type="entry name" value="Homeodomain-like"/>
    <property type="match status" value="1"/>
</dbReference>
<keyword evidence="2 4" id="KW-0238">DNA-binding</keyword>
<dbReference type="Pfam" id="PF00440">
    <property type="entry name" value="TetR_N"/>
    <property type="match status" value="1"/>
</dbReference>
<dbReference type="PANTHER" id="PTHR47506:SF6">
    <property type="entry name" value="HTH-TYPE TRANSCRIPTIONAL REPRESSOR NEMR"/>
    <property type="match status" value="1"/>
</dbReference>
<dbReference type="InterPro" id="IPR001647">
    <property type="entry name" value="HTH_TetR"/>
</dbReference>
<reference evidence="7" key="1">
    <citation type="submission" date="2016-10" db="EMBL/GenBank/DDBJ databases">
        <authorList>
            <person name="Varghese N."/>
            <person name="Submissions S."/>
        </authorList>
    </citation>
    <scope>NUCLEOTIDE SEQUENCE [LARGE SCALE GENOMIC DNA]</scope>
    <source>
        <strain evidence="7">DSM 45079</strain>
    </source>
</reference>
<evidence type="ECO:0000313" key="6">
    <source>
        <dbReference type="EMBL" id="SDU14876.1"/>
    </source>
</evidence>
<dbReference type="AlphaFoldDB" id="A0A1H2G5F0"/>
<dbReference type="InterPro" id="IPR009057">
    <property type="entry name" value="Homeodomain-like_sf"/>
</dbReference>
<feature type="DNA-binding region" description="H-T-H motif" evidence="4">
    <location>
        <begin position="36"/>
        <end position="55"/>
    </location>
</feature>
<dbReference type="STRING" id="419479.SAMN04488563_0305"/>
<evidence type="ECO:0000256" key="4">
    <source>
        <dbReference type="PROSITE-ProRule" id="PRU00335"/>
    </source>
</evidence>
<keyword evidence="1" id="KW-0805">Transcription regulation</keyword>
<protein>
    <submittedName>
        <fullName evidence="6">DNA-binding transcriptional regulator, AcrR family</fullName>
    </submittedName>
</protein>
<proteinExistence type="predicted"/>
<keyword evidence="7" id="KW-1185">Reference proteome</keyword>
<evidence type="ECO:0000259" key="5">
    <source>
        <dbReference type="PROSITE" id="PS50977"/>
    </source>
</evidence>
<dbReference type="EMBL" id="LT629791">
    <property type="protein sequence ID" value="SDU14876.1"/>
    <property type="molecule type" value="Genomic_DNA"/>
</dbReference>
<dbReference type="Proteomes" id="UP000182977">
    <property type="component" value="Chromosome I"/>
</dbReference>
<gene>
    <name evidence="6" type="ORF">SAMN04488563_0305</name>
</gene>
<evidence type="ECO:0000256" key="1">
    <source>
        <dbReference type="ARBA" id="ARBA00023015"/>
    </source>
</evidence>
<dbReference type="PROSITE" id="PS50977">
    <property type="entry name" value="HTH_TETR_2"/>
    <property type="match status" value="1"/>
</dbReference>